<evidence type="ECO:0000313" key="2">
    <source>
        <dbReference type="Proteomes" id="UP001652660"/>
    </source>
</evidence>
<feature type="domain" description="TTF-type" evidence="1">
    <location>
        <begin position="27"/>
        <end position="107"/>
    </location>
</feature>
<dbReference type="Pfam" id="PF14291">
    <property type="entry name" value="DUF4371"/>
    <property type="match status" value="1"/>
</dbReference>
<evidence type="ECO:0000313" key="3">
    <source>
        <dbReference type="RefSeq" id="XP_071902843.1"/>
    </source>
</evidence>
<name>A0ABM4U6E3_COFAR</name>
<dbReference type="PANTHER" id="PTHR45749:SF26">
    <property type="entry name" value="ZINC FINGER MYM-TYPE PROTEIN 1-LIKE"/>
    <property type="match status" value="1"/>
</dbReference>
<dbReference type="InterPro" id="IPR006580">
    <property type="entry name" value="Znf_TTF"/>
</dbReference>
<proteinExistence type="predicted"/>
<keyword evidence="2" id="KW-1185">Reference proteome</keyword>
<evidence type="ECO:0000259" key="1">
    <source>
        <dbReference type="SMART" id="SM00597"/>
    </source>
</evidence>
<dbReference type="GeneID" id="113740968"/>
<reference evidence="2" key="1">
    <citation type="journal article" date="2025" name="Foods">
        <title>Unveiling the Microbial Signatures of Arabica Coffee Cherries: Insights into Ripeness Specific Diversity, Functional Traits, and Implications for Quality and Safety.</title>
        <authorList>
            <consortium name="RefSeq"/>
            <person name="Tenea G.N."/>
            <person name="Cifuentes V."/>
            <person name="Reyes P."/>
            <person name="Cevallos-Vallejos M."/>
        </authorList>
    </citation>
    <scope>NUCLEOTIDE SEQUENCE [LARGE SCALE GENOMIC DNA]</scope>
</reference>
<reference evidence="3" key="2">
    <citation type="submission" date="2025-08" db="UniProtKB">
        <authorList>
            <consortium name="RefSeq"/>
        </authorList>
    </citation>
    <scope>IDENTIFICATION</scope>
    <source>
        <tissue evidence="3">Leaves</tissue>
    </source>
</reference>
<dbReference type="InterPro" id="IPR025398">
    <property type="entry name" value="DUF4371"/>
</dbReference>
<dbReference type="PANTHER" id="PTHR45749">
    <property type="match status" value="1"/>
</dbReference>
<dbReference type="RefSeq" id="XP_071902843.1">
    <property type="nucleotide sequence ID" value="XM_072046742.1"/>
</dbReference>
<protein>
    <recommendedName>
        <fullName evidence="1">TTF-type domain-containing protein</fullName>
    </recommendedName>
</protein>
<organism evidence="2 3">
    <name type="scientific">Coffea arabica</name>
    <name type="common">Arabian coffee</name>
    <dbReference type="NCBI Taxonomy" id="13443"/>
    <lineage>
        <taxon>Eukaryota</taxon>
        <taxon>Viridiplantae</taxon>
        <taxon>Streptophyta</taxon>
        <taxon>Embryophyta</taxon>
        <taxon>Tracheophyta</taxon>
        <taxon>Spermatophyta</taxon>
        <taxon>Magnoliopsida</taxon>
        <taxon>eudicotyledons</taxon>
        <taxon>Gunneridae</taxon>
        <taxon>Pentapetalae</taxon>
        <taxon>asterids</taxon>
        <taxon>lamiids</taxon>
        <taxon>Gentianales</taxon>
        <taxon>Rubiaceae</taxon>
        <taxon>Ixoroideae</taxon>
        <taxon>Gardenieae complex</taxon>
        <taxon>Bertiereae - Coffeeae clade</taxon>
        <taxon>Coffeeae</taxon>
        <taxon>Coffea</taxon>
    </lineage>
</organism>
<gene>
    <name evidence="3" type="primary">LOC113740968</name>
</gene>
<sequence length="336" mass="37791">MGKSTTIDAFFKRKIIEDQKHKESDATPSSILSESLVVEPDSKPNGRVELSAFVLGGFNNWKKVNNGDNCAFLRHVGKSPNSFHRIAVKACNDLMNASQHIGTFIEKQSCAFRGRDESEKSLNRGNFHQLIKSLASYNDKVANVVQENAPSNASYTSHEIQKEILYIFSNKVRKEICQEIGNSKFCTIVDEAHDESKREHMALVLRYVDKEGCIRERFFGVIHVRDTMALTLKEGYDGAMRGEWNGLQALICHECPYAYYIHCLAYRLQLALVAASREVASVYQFFSNLVFIINIVTASSKRNDELKEAQTIEVATKIANGELEIGRGLNQIGTLK</sequence>
<dbReference type="SMART" id="SM00597">
    <property type="entry name" value="ZnF_TTF"/>
    <property type="match status" value="1"/>
</dbReference>
<dbReference type="Proteomes" id="UP001652660">
    <property type="component" value="Chromosome 1c"/>
</dbReference>
<accession>A0ABM4U6E3</accession>